<keyword evidence="2" id="KW-1185">Reference proteome</keyword>
<protein>
    <submittedName>
        <fullName evidence="1">Uncharacterized protein</fullName>
    </submittedName>
</protein>
<organism evidence="1 2">
    <name type="scientific">Rufibacter latericius</name>
    <dbReference type="NCBI Taxonomy" id="2487040"/>
    <lineage>
        <taxon>Bacteria</taxon>
        <taxon>Pseudomonadati</taxon>
        <taxon>Bacteroidota</taxon>
        <taxon>Cytophagia</taxon>
        <taxon>Cytophagales</taxon>
        <taxon>Hymenobacteraceae</taxon>
        <taxon>Rufibacter</taxon>
    </lineage>
</organism>
<evidence type="ECO:0000313" key="2">
    <source>
        <dbReference type="Proteomes" id="UP000272117"/>
    </source>
</evidence>
<evidence type="ECO:0000313" key="1">
    <source>
        <dbReference type="EMBL" id="RNI26816.1"/>
    </source>
</evidence>
<reference evidence="1 2" key="1">
    <citation type="submission" date="2018-11" db="EMBL/GenBank/DDBJ databases">
        <title>Rufibacter latericius sp. nov., isolated from water in Baiyang Lake.</title>
        <authorList>
            <person name="Yang Y."/>
        </authorList>
    </citation>
    <scope>NUCLEOTIDE SEQUENCE [LARGE SCALE GENOMIC DNA]</scope>
    <source>
        <strain evidence="1 2">R-22-1c-1</strain>
    </source>
</reference>
<gene>
    <name evidence="1" type="ORF">EFB08_10035</name>
</gene>
<dbReference type="AlphaFoldDB" id="A0A3M9MMQ3"/>
<name>A0A3M9MMQ3_9BACT</name>
<sequence length="67" mass="7497">MERTTTDMLTKDGIIWEQRDEDLVGRGKLKGLVIRGGALVNIALLGFIPKFGRIHNPIDKILRSPVL</sequence>
<comment type="caution">
    <text evidence="1">The sequence shown here is derived from an EMBL/GenBank/DDBJ whole genome shotgun (WGS) entry which is preliminary data.</text>
</comment>
<proteinExistence type="predicted"/>
<accession>A0A3M9MMQ3</accession>
<dbReference type="EMBL" id="RJJD01000005">
    <property type="protein sequence ID" value="RNI26816.1"/>
    <property type="molecule type" value="Genomic_DNA"/>
</dbReference>
<dbReference type="Proteomes" id="UP000272117">
    <property type="component" value="Unassembled WGS sequence"/>
</dbReference>